<evidence type="ECO:0008006" key="4">
    <source>
        <dbReference type="Google" id="ProtNLM"/>
    </source>
</evidence>
<feature type="domain" description="Major capsid protein C-terminal" evidence="1">
    <location>
        <begin position="223"/>
        <end position="402"/>
    </location>
</feature>
<dbReference type="AlphaFoldDB" id="A0A6C0EZV2"/>
<dbReference type="GO" id="GO:0005198">
    <property type="term" value="F:structural molecule activity"/>
    <property type="evidence" value="ECO:0007669"/>
    <property type="project" value="InterPro"/>
</dbReference>
<dbReference type="InterPro" id="IPR007542">
    <property type="entry name" value="MCP_C"/>
</dbReference>
<organism evidence="3">
    <name type="scientific">viral metagenome</name>
    <dbReference type="NCBI Taxonomy" id="1070528"/>
    <lineage>
        <taxon>unclassified sequences</taxon>
        <taxon>metagenomes</taxon>
        <taxon>organismal metagenomes</taxon>
    </lineage>
</organism>
<proteinExistence type="predicted"/>
<reference evidence="3" key="1">
    <citation type="journal article" date="2020" name="Nature">
        <title>Giant virus diversity and host interactions through global metagenomics.</title>
        <authorList>
            <person name="Schulz F."/>
            <person name="Roux S."/>
            <person name="Paez-Espino D."/>
            <person name="Jungbluth S."/>
            <person name="Walsh D.A."/>
            <person name="Denef V.J."/>
            <person name="McMahon K.D."/>
            <person name="Konstantinidis K.T."/>
            <person name="Eloe-Fadrosh E.A."/>
            <person name="Kyrpides N.C."/>
            <person name="Woyke T."/>
        </authorList>
    </citation>
    <scope>NUCLEOTIDE SEQUENCE</scope>
    <source>
        <strain evidence="3">GVMAG-M-3300009161-52</strain>
    </source>
</reference>
<feature type="domain" description="Major capsid protein N-terminal" evidence="2">
    <location>
        <begin position="25"/>
        <end position="220"/>
    </location>
</feature>
<evidence type="ECO:0000313" key="3">
    <source>
        <dbReference type="EMBL" id="QHT34221.1"/>
    </source>
</evidence>
<dbReference type="Pfam" id="PF04451">
    <property type="entry name" value="Capsid_NCLDV"/>
    <property type="match status" value="1"/>
</dbReference>
<dbReference type="EMBL" id="MN738992">
    <property type="protein sequence ID" value="QHT34221.1"/>
    <property type="molecule type" value="Genomic_DNA"/>
</dbReference>
<accession>A0A6C0EZV2</accession>
<dbReference type="Pfam" id="PF16903">
    <property type="entry name" value="Capsid_N"/>
    <property type="match status" value="1"/>
</dbReference>
<protein>
    <recommendedName>
        <fullName evidence="4">Major capsid protein N-terminal domain-containing protein</fullName>
    </recommendedName>
</protein>
<dbReference type="InterPro" id="IPR016112">
    <property type="entry name" value="VP_dsDNA_II"/>
</dbReference>
<dbReference type="InterPro" id="IPR038519">
    <property type="entry name" value="MCP_C_sf"/>
</dbReference>
<dbReference type="Gene3D" id="2.70.9.20">
    <property type="entry name" value="Major capsid protein Vp54"/>
    <property type="match status" value="1"/>
</dbReference>
<evidence type="ECO:0000259" key="1">
    <source>
        <dbReference type="Pfam" id="PF04451"/>
    </source>
</evidence>
<dbReference type="Gene3D" id="2.70.9.10">
    <property type="entry name" value="Adenovirus Type 2 Hexon, domain 4"/>
    <property type="match status" value="1"/>
</dbReference>
<name>A0A6C0EZV2_9ZZZZ</name>
<sequence length="407" mass="47314">MGGGLIQLIAVGIQDIYLIGNPQITFFKTVYKKYTNFSLESIQQPIDGRPDFGQQIEVKIERKGDLIKDIIFEFFLPILPVGYYWTSGIGNVLIKQVDLEIGGQLIDRHYSEWLDIWSQLTVNEGKIGAYNAMVGNNYSQSSSVQLNSQQQLHLQVPMFFWFNRDYGMALPLIALQFHDVVLKVQLRDINSCYRNDTTTVQLENYRIQQTRVWVDFIYLDMDERRKFAQNEHEFIIDQLQYAGDEYIGNTQESVTKILNFNHPMKEIYWVHVRNDYLQANIKTGNQQLNYALSTLYGSPETFGEGVIQLNGVDRFTKRTADYFRLVQNYQYHTRYSSKNIYTYSFSLNPEKEQPMGTCNMSKFSSIVLYLDYTSINHSQNDMILKTYGVNYNILRIMSGMAGLAFSN</sequence>
<evidence type="ECO:0000259" key="2">
    <source>
        <dbReference type="Pfam" id="PF16903"/>
    </source>
</evidence>
<dbReference type="SUPFAM" id="SSF49749">
    <property type="entry name" value="Group II dsDNA viruses VP"/>
    <property type="match status" value="2"/>
</dbReference>
<dbReference type="InterPro" id="IPR031654">
    <property type="entry name" value="Capsid_N"/>
</dbReference>